<dbReference type="InterPro" id="IPR011129">
    <property type="entry name" value="CSD"/>
</dbReference>
<dbReference type="InterPro" id="IPR019844">
    <property type="entry name" value="CSD_CS"/>
</dbReference>
<name>A0ABW7FY65_9BURK</name>
<dbReference type="Pfam" id="PF00313">
    <property type="entry name" value="CSD"/>
    <property type="match status" value="1"/>
</dbReference>
<dbReference type="SMART" id="SM00357">
    <property type="entry name" value="CSP"/>
    <property type="match status" value="1"/>
</dbReference>
<organism evidence="5 6">
    <name type="scientific">Roseateles rivi</name>
    <dbReference type="NCBI Taxonomy" id="3299028"/>
    <lineage>
        <taxon>Bacteria</taxon>
        <taxon>Pseudomonadati</taxon>
        <taxon>Pseudomonadota</taxon>
        <taxon>Betaproteobacteria</taxon>
        <taxon>Burkholderiales</taxon>
        <taxon>Sphaerotilaceae</taxon>
        <taxon>Roseateles</taxon>
    </lineage>
</organism>
<evidence type="ECO:0000313" key="5">
    <source>
        <dbReference type="EMBL" id="MFG6449276.1"/>
    </source>
</evidence>
<accession>A0ABW7FY65</accession>
<dbReference type="EMBL" id="JBIGHZ010000005">
    <property type="protein sequence ID" value="MFG6449276.1"/>
    <property type="molecule type" value="Genomic_DNA"/>
</dbReference>
<dbReference type="CDD" id="cd04458">
    <property type="entry name" value="CSP_CDS"/>
    <property type="match status" value="1"/>
</dbReference>
<dbReference type="SUPFAM" id="SSF50249">
    <property type="entry name" value="Nucleic acid-binding proteins"/>
    <property type="match status" value="1"/>
</dbReference>
<dbReference type="InterPro" id="IPR050181">
    <property type="entry name" value="Cold_shock_domain"/>
</dbReference>
<evidence type="ECO:0000256" key="1">
    <source>
        <dbReference type="ARBA" id="ARBA00004496"/>
    </source>
</evidence>
<dbReference type="PRINTS" id="PR00050">
    <property type="entry name" value="COLDSHOCK"/>
</dbReference>
<dbReference type="RefSeq" id="WP_394462302.1">
    <property type="nucleotide sequence ID" value="NZ_JBIGHZ010000005.1"/>
</dbReference>
<evidence type="ECO:0000313" key="6">
    <source>
        <dbReference type="Proteomes" id="UP001606099"/>
    </source>
</evidence>
<dbReference type="PROSITE" id="PS51857">
    <property type="entry name" value="CSD_2"/>
    <property type="match status" value="1"/>
</dbReference>
<dbReference type="Proteomes" id="UP001606099">
    <property type="component" value="Unassembled WGS sequence"/>
</dbReference>
<protein>
    <submittedName>
        <fullName evidence="5">Cold-shock protein</fullName>
    </submittedName>
</protein>
<evidence type="ECO:0000256" key="2">
    <source>
        <dbReference type="ARBA" id="ARBA00022490"/>
    </source>
</evidence>
<dbReference type="InterPro" id="IPR012156">
    <property type="entry name" value="Cold_shock_CspA"/>
</dbReference>
<keyword evidence="2" id="KW-0963">Cytoplasm</keyword>
<dbReference type="InterPro" id="IPR002059">
    <property type="entry name" value="CSP_DNA-bd"/>
</dbReference>
<dbReference type="PIRSF" id="PIRSF002599">
    <property type="entry name" value="Cold_shock_A"/>
    <property type="match status" value="1"/>
</dbReference>
<proteinExistence type="predicted"/>
<dbReference type="PROSITE" id="PS00352">
    <property type="entry name" value="CSD_1"/>
    <property type="match status" value="1"/>
</dbReference>
<evidence type="ECO:0000256" key="3">
    <source>
        <dbReference type="RuleBase" id="RU000408"/>
    </source>
</evidence>
<gene>
    <name evidence="5" type="ORF">ACG0Z6_13690</name>
</gene>
<feature type="domain" description="CSD" evidence="4">
    <location>
        <begin position="3"/>
        <end position="69"/>
    </location>
</feature>
<comment type="subcellular location">
    <subcellularLocation>
        <location evidence="1 3">Cytoplasm</location>
    </subcellularLocation>
</comment>
<dbReference type="Gene3D" id="2.40.50.140">
    <property type="entry name" value="Nucleic acid-binding proteins"/>
    <property type="match status" value="1"/>
</dbReference>
<sequence length="70" mass="7585">MTTQSGTVKWFNDSKGFGFIAPADGSKDLFAHQSEIRNNGGFRTLAEGARVEFEVKDGPKGPQASNIRVL</sequence>
<comment type="caution">
    <text evidence="5">The sequence shown here is derived from an EMBL/GenBank/DDBJ whole genome shotgun (WGS) entry which is preliminary data.</text>
</comment>
<reference evidence="5 6" key="1">
    <citation type="submission" date="2024-08" db="EMBL/GenBank/DDBJ databases">
        <authorList>
            <person name="Lu H."/>
        </authorList>
    </citation>
    <scope>NUCLEOTIDE SEQUENCE [LARGE SCALE GENOMIC DNA]</scope>
    <source>
        <strain evidence="5 6">BYS180W</strain>
    </source>
</reference>
<keyword evidence="6" id="KW-1185">Reference proteome</keyword>
<dbReference type="InterPro" id="IPR012340">
    <property type="entry name" value="NA-bd_OB-fold"/>
</dbReference>
<evidence type="ECO:0000259" key="4">
    <source>
        <dbReference type="PROSITE" id="PS51857"/>
    </source>
</evidence>
<dbReference type="PANTHER" id="PTHR11544">
    <property type="entry name" value="COLD SHOCK DOMAIN CONTAINING PROTEINS"/>
    <property type="match status" value="1"/>
</dbReference>